<proteinExistence type="predicted"/>
<sequence>MCLNIMREMDKVSHLFNNFKSGTIVICIQIAQFSYSAWLCPSICICY</sequence>
<protein>
    <submittedName>
        <fullName evidence="1">Uncharacterized protein</fullName>
    </submittedName>
</protein>
<organism evidence="1">
    <name type="scientific">Rhizophora mucronata</name>
    <name type="common">Asiatic mangrove</name>
    <dbReference type="NCBI Taxonomy" id="61149"/>
    <lineage>
        <taxon>Eukaryota</taxon>
        <taxon>Viridiplantae</taxon>
        <taxon>Streptophyta</taxon>
        <taxon>Embryophyta</taxon>
        <taxon>Tracheophyta</taxon>
        <taxon>Spermatophyta</taxon>
        <taxon>Magnoliopsida</taxon>
        <taxon>eudicotyledons</taxon>
        <taxon>Gunneridae</taxon>
        <taxon>Pentapetalae</taxon>
        <taxon>rosids</taxon>
        <taxon>fabids</taxon>
        <taxon>Malpighiales</taxon>
        <taxon>Rhizophoraceae</taxon>
        <taxon>Rhizophora</taxon>
    </lineage>
</organism>
<reference evidence="1" key="1">
    <citation type="submission" date="2018-02" db="EMBL/GenBank/DDBJ databases">
        <title>Rhizophora mucronata_Transcriptome.</title>
        <authorList>
            <person name="Meera S.P."/>
            <person name="Sreeshan A."/>
            <person name="Augustine A."/>
        </authorList>
    </citation>
    <scope>NUCLEOTIDE SEQUENCE</scope>
    <source>
        <tissue evidence="1">Leaf</tissue>
    </source>
</reference>
<evidence type="ECO:0000313" key="1">
    <source>
        <dbReference type="EMBL" id="MBX53767.1"/>
    </source>
</evidence>
<name>A0A2P2PGH0_RHIMU</name>
<accession>A0A2P2PGH0</accession>
<dbReference type="EMBL" id="GGEC01073283">
    <property type="protein sequence ID" value="MBX53767.1"/>
    <property type="molecule type" value="Transcribed_RNA"/>
</dbReference>
<dbReference type="AlphaFoldDB" id="A0A2P2PGH0"/>